<dbReference type="HOGENOM" id="CLU_1619191_0_0_1"/>
<reference evidence="2 3" key="1">
    <citation type="journal article" date="2013" name="BMC Genomics">
        <title>Genomics-driven discovery of the pneumocandin biosynthetic gene cluster in the fungus Glarea lozoyensis.</title>
        <authorList>
            <person name="Chen L."/>
            <person name="Yue Q."/>
            <person name="Zhang X."/>
            <person name="Xiang M."/>
            <person name="Wang C."/>
            <person name="Li S."/>
            <person name="Che Y."/>
            <person name="Ortiz-Lopez F.J."/>
            <person name="Bills G.F."/>
            <person name="Liu X."/>
            <person name="An Z."/>
        </authorList>
    </citation>
    <scope>NUCLEOTIDE SEQUENCE [LARGE SCALE GENOMIC DNA]</scope>
    <source>
        <strain evidence="3">ATCC 20868 / MF5171</strain>
    </source>
</reference>
<feature type="compositionally biased region" description="Polar residues" evidence="1">
    <location>
        <begin position="36"/>
        <end position="50"/>
    </location>
</feature>
<dbReference type="GeneID" id="19460447"/>
<keyword evidence="3" id="KW-1185">Reference proteome</keyword>
<accession>S3CG20</accession>
<dbReference type="EMBL" id="KE145371">
    <property type="protein sequence ID" value="EPE25477.1"/>
    <property type="molecule type" value="Genomic_DNA"/>
</dbReference>
<dbReference type="AlphaFoldDB" id="S3CG20"/>
<feature type="region of interest" description="Disordered" evidence="1">
    <location>
        <begin position="31"/>
        <end position="74"/>
    </location>
</feature>
<evidence type="ECO:0000256" key="1">
    <source>
        <dbReference type="SAM" id="MobiDB-lite"/>
    </source>
</evidence>
<dbReference type="Proteomes" id="UP000016922">
    <property type="component" value="Unassembled WGS sequence"/>
</dbReference>
<evidence type="ECO:0000313" key="2">
    <source>
        <dbReference type="EMBL" id="EPE25477.1"/>
    </source>
</evidence>
<proteinExistence type="predicted"/>
<organism evidence="2 3">
    <name type="scientific">Glarea lozoyensis (strain ATCC 20868 / MF5171)</name>
    <dbReference type="NCBI Taxonomy" id="1116229"/>
    <lineage>
        <taxon>Eukaryota</taxon>
        <taxon>Fungi</taxon>
        <taxon>Dikarya</taxon>
        <taxon>Ascomycota</taxon>
        <taxon>Pezizomycotina</taxon>
        <taxon>Leotiomycetes</taxon>
        <taxon>Helotiales</taxon>
        <taxon>Helotiaceae</taxon>
        <taxon>Glarea</taxon>
    </lineage>
</organism>
<feature type="compositionally biased region" description="Low complexity" evidence="1">
    <location>
        <begin position="63"/>
        <end position="74"/>
    </location>
</feature>
<sequence length="164" mass="18368">MYVEARLWAWEQSSPDPVVNPQKQGIHKVSHPRIASRTSPLLQANPTSKPARNGKETQIQDHLGPPSLDGPDGLLQDLGSTAYSSTIEHDEVRSSWYVTSFIAVELRTKTVNYVDREGKGIWPGKRGLGHLQRCLVGHLDMSANWDMCAVRRQVLFLEQKRGGK</sequence>
<gene>
    <name evidence="2" type="ORF">GLAREA_01389</name>
</gene>
<name>S3CG20_GLAL2</name>
<evidence type="ECO:0000313" key="3">
    <source>
        <dbReference type="Proteomes" id="UP000016922"/>
    </source>
</evidence>
<protein>
    <submittedName>
        <fullName evidence="2">Uncharacterized protein</fullName>
    </submittedName>
</protein>
<dbReference type="KEGG" id="glz:GLAREA_01389"/>
<dbReference type="RefSeq" id="XP_008086796.1">
    <property type="nucleotide sequence ID" value="XM_008088605.1"/>
</dbReference>